<keyword evidence="2" id="KW-1185">Reference proteome</keyword>
<dbReference type="RefSeq" id="WP_352011077.1">
    <property type="nucleotide sequence ID" value="NZ_JBHSBC010000004.1"/>
</dbReference>
<name>A0ABV8EVK8_9ACTN</name>
<accession>A0ABV8EVK8</accession>
<comment type="caution">
    <text evidence="1">The sequence shown here is derived from an EMBL/GenBank/DDBJ whole genome shotgun (WGS) entry which is preliminary data.</text>
</comment>
<gene>
    <name evidence="1" type="ORF">ACFOYY_06475</name>
</gene>
<proteinExistence type="predicted"/>
<evidence type="ECO:0000313" key="1">
    <source>
        <dbReference type="EMBL" id="MFC3979755.1"/>
    </source>
</evidence>
<reference evidence="2" key="1">
    <citation type="journal article" date="2019" name="Int. J. Syst. Evol. Microbiol.">
        <title>The Global Catalogue of Microorganisms (GCM) 10K type strain sequencing project: providing services to taxonomists for standard genome sequencing and annotation.</title>
        <authorList>
            <consortium name="The Broad Institute Genomics Platform"/>
            <consortium name="The Broad Institute Genome Sequencing Center for Infectious Disease"/>
            <person name="Wu L."/>
            <person name="Ma J."/>
        </authorList>
    </citation>
    <scope>NUCLEOTIDE SEQUENCE [LARGE SCALE GENOMIC DNA]</scope>
    <source>
        <strain evidence="2">TBRC 7912</strain>
    </source>
</reference>
<organism evidence="1 2">
    <name type="scientific">Streptosporangium jomthongense</name>
    <dbReference type="NCBI Taxonomy" id="1193683"/>
    <lineage>
        <taxon>Bacteria</taxon>
        <taxon>Bacillati</taxon>
        <taxon>Actinomycetota</taxon>
        <taxon>Actinomycetes</taxon>
        <taxon>Streptosporangiales</taxon>
        <taxon>Streptosporangiaceae</taxon>
        <taxon>Streptosporangium</taxon>
    </lineage>
</organism>
<evidence type="ECO:0000313" key="2">
    <source>
        <dbReference type="Proteomes" id="UP001595698"/>
    </source>
</evidence>
<protein>
    <submittedName>
        <fullName evidence="1">Uncharacterized protein</fullName>
    </submittedName>
</protein>
<dbReference type="Proteomes" id="UP001595698">
    <property type="component" value="Unassembled WGS sequence"/>
</dbReference>
<dbReference type="EMBL" id="JBHSBC010000004">
    <property type="protein sequence ID" value="MFC3979755.1"/>
    <property type="molecule type" value="Genomic_DNA"/>
</dbReference>
<sequence length="91" mass="10228">MQGSGAAKPITVTFFCKDPDSKDEEDCPSLYRTNRGSWMVQGLRHGEDVAVQLRALKDDESFVEISEALVERFVRMYVKEHYGVDLSPTSG</sequence>